<sequence length="555" mass="64616">MPKVISKCYKKVGYSKISLNGSINQNIFIKIFSSFLSFIILVSSIIQIVDCHVIEGIPKNNRKLFEQQQLFDKSRSTIFEELVKNITEKWKYFNIEHAIPTELHEYKRDLTVLIEQLDEAIQRSDRLKLNKFLPISSILPDMKSGVVKKRLESLKNLKSLPLEVGNNIINIKEGSGEQFENEELLPLNSYQKNYENDNEVSSSEFDNTYYDDNINNEGYTFDNLEGMTTTTIKILNDKEMNKIRMSTKSIKMSILKETDNNKVYNENDSPQPLQHRLSASIPIRTNQFIPTVNHTTMECQKFTQAELINELKQRGTYNPDLMAWDTSGLLRFIDRTISDQYESRKHSNHINSEQTIKRNIEALERILMELDLKCDVRQPKVIDKIKKLSIHTPRRTVSSPSIRIANEKIRSKRRAFVDDNLLHAINQSHNENKFNINEKKGPKIIGEVYIVPFGCDKRGEEEDGYLRLCGACQGIRRLPQNFFPPFINEVMCDEDKSCLYFYDFAHGRCNQKHMNFVVLRNVGTSDCQIWEKYNLNVRVSCECFVDETSFFAKYV</sequence>
<dbReference type="WBParaSite" id="SVE_0038000.1">
    <property type="protein sequence ID" value="SVE_0038000.1"/>
    <property type="gene ID" value="SVE_0038000"/>
</dbReference>
<evidence type="ECO:0000256" key="1">
    <source>
        <dbReference type="SAM" id="Coils"/>
    </source>
</evidence>
<keyword evidence="2" id="KW-0472">Membrane</keyword>
<organism evidence="3 4">
    <name type="scientific">Strongyloides venezuelensis</name>
    <name type="common">Threadworm</name>
    <dbReference type="NCBI Taxonomy" id="75913"/>
    <lineage>
        <taxon>Eukaryota</taxon>
        <taxon>Metazoa</taxon>
        <taxon>Ecdysozoa</taxon>
        <taxon>Nematoda</taxon>
        <taxon>Chromadorea</taxon>
        <taxon>Rhabditida</taxon>
        <taxon>Tylenchina</taxon>
        <taxon>Panagrolaimomorpha</taxon>
        <taxon>Strongyloidoidea</taxon>
        <taxon>Strongyloididae</taxon>
        <taxon>Strongyloides</taxon>
    </lineage>
</organism>
<dbReference type="AlphaFoldDB" id="A0A0K0EV31"/>
<protein>
    <submittedName>
        <fullName evidence="4">Spaetzle domain-containing protein</fullName>
    </submittedName>
</protein>
<feature type="transmembrane region" description="Helical" evidence="2">
    <location>
        <begin position="27"/>
        <end position="49"/>
    </location>
</feature>
<keyword evidence="2" id="KW-0812">Transmembrane</keyword>
<dbReference type="InterPro" id="IPR029034">
    <property type="entry name" value="Cystine-knot_cytokine"/>
</dbReference>
<dbReference type="PANTHER" id="PTHR33995:SF7">
    <property type="entry name" value="BURSICON SUBUNIT ALPHA-RELATED"/>
    <property type="match status" value="1"/>
</dbReference>
<reference evidence="4" key="2">
    <citation type="submission" date="2015-08" db="UniProtKB">
        <authorList>
            <consortium name="WormBaseParasite"/>
        </authorList>
    </citation>
    <scope>IDENTIFICATION</scope>
</reference>
<feature type="coiled-coil region" evidence="1">
    <location>
        <begin position="103"/>
        <end position="130"/>
    </location>
</feature>
<proteinExistence type="predicted"/>
<dbReference type="Proteomes" id="UP000035680">
    <property type="component" value="Unassembled WGS sequence"/>
</dbReference>
<keyword evidence="3" id="KW-1185">Reference proteome</keyword>
<evidence type="ECO:0000313" key="4">
    <source>
        <dbReference type="WBParaSite" id="SVE_0038000.1"/>
    </source>
</evidence>
<keyword evidence="2" id="KW-1133">Transmembrane helix</keyword>
<evidence type="ECO:0000313" key="3">
    <source>
        <dbReference type="Proteomes" id="UP000035680"/>
    </source>
</evidence>
<dbReference type="PANTHER" id="PTHR33995">
    <property type="entry name" value="PROTEIN CBG18546"/>
    <property type="match status" value="1"/>
</dbReference>
<reference evidence="3" key="1">
    <citation type="submission" date="2014-07" db="EMBL/GenBank/DDBJ databases">
        <authorList>
            <person name="Martin A.A"/>
            <person name="De Silva N."/>
        </authorList>
    </citation>
    <scope>NUCLEOTIDE SEQUENCE</scope>
</reference>
<accession>A0A0K0EV31</accession>
<evidence type="ECO:0000256" key="2">
    <source>
        <dbReference type="SAM" id="Phobius"/>
    </source>
</evidence>
<keyword evidence="1" id="KW-0175">Coiled coil</keyword>
<dbReference type="SUPFAM" id="SSF57501">
    <property type="entry name" value="Cystine-knot cytokines"/>
    <property type="match status" value="1"/>
</dbReference>
<name>A0A0K0EV31_STRVS</name>